<dbReference type="EMBL" id="JAGGKC010000002">
    <property type="protein sequence ID" value="MBP1917929.1"/>
    <property type="molecule type" value="Genomic_DNA"/>
</dbReference>
<protein>
    <submittedName>
        <fullName evidence="5">ArsR family transcriptional regulator</fullName>
    </submittedName>
</protein>
<evidence type="ECO:0000313" key="6">
    <source>
        <dbReference type="Proteomes" id="UP001519271"/>
    </source>
</evidence>
<keyword evidence="3" id="KW-0804">Transcription</keyword>
<dbReference type="Gene3D" id="1.10.10.10">
    <property type="entry name" value="Winged helix-like DNA-binding domain superfamily/Winged helix DNA-binding domain"/>
    <property type="match status" value="1"/>
</dbReference>
<accession>A0ABS4G067</accession>
<proteinExistence type="predicted"/>
<dbReference type="SUPFAM" id="SSF46785">
    <property type="entry name" value="Winged helix' DNA-binding domain"/>
    <property type="match status" value="1"/>
</dbReference>
<dbReference type="InterPro" id="IPR001845">
    <property type="entry name" value="HTH_ArsR_DNA-bd_dom"/>
</dbReference>
<reference evidence="5 6" key="1">
    <citation type="submission" date="2021-03" db="EMBL/GenBank/DDBJ databases">
        <title>Genomic Encyclopedia of Type Strains, Phase IV (KMG-IV): sequencing the most valuable type-strain genomes for metagenomic binning, comparative biology and taxonomic classification.</title>
        <authorList>
            <person name="Goeker M."/>
        </authorList>
    </citation>
    <scope>NUCLEOTIDE SEQUENCE [LARGE SCALE GENOMIC DNA]</scope>
    <source>
        <strain evidence="5 6">DSM 6139</strain>
    </source>
</reference>
<name>A0ABS4G067_9CLOT</name>
<dbReference type="PANTHER" id="PTHR33154:SF18">
    <property type="entry name" value="ARSENICAL RESISTANCE OPERON REPRESSOR"/>
    <property type="match status" value="1"/>
</dbReference>
<organism evidence="5 6">
    <name type="scientific">Youngiibacter multivorans</name>
    <dbReference type="NCBI Taxonomy" id="937251"/>
    <lineage>
        <taxon>Bacteria</taxon>
        <taxon>Bacillati</taxon>
        <taxon>Bacillota</taxon>
        <taxon>Clostridia</taxon>
        <taxon>Eubacteriales</taxon>
        <taxon>Clostridiaceae</taxon>
        <taxon>Youngiibacter</taxon>
    </lineage>
</organism>
<dbReference type="InterPro" id="IPR036388">
    <property type="entry name" value="WH-like_DNA-bd_sf"/>
</dbReference>
<sequence length="121" mass="13808">MERLTEIFKLLSDETRLRVVMLLAREEACVCEMSGVLGIPQPKVSKALSKLRDLGLVNDERKEKYVYYSIKAESKVLLGIAKDILDNIGDYPQLELDGKNLKYKERYSNSCCVISDEEMIS</sequence>
<keyword evidence="1" id="KW-0805">Transcription regulation</keyword>
<gene>
    <name evidence="5" type="ORF">J2Z34_000400</name>
</gene>
<dbReference type="InterPro" id="IPR036390">
    <property type="entry name" value="WH_DNA-bd_sf"/>
</dbReference>
<dbReference type="Proteomes" id="UP001519271">
    <property type="component" value="Unassembled WGS sequence"/>
</dbReference>
<evidence type="ECO:0000256" key="2">
    <source>
        <dbReference type="ARBA" id="ARBA00023125"/>
    </source>
</evidence>
<dbReference type="Pfam" id="PF01022">
    <property type="entry name" value="HTH_5"/>
    <property type="match status" value="1"/>
</dbReference>
<keyword evidence="2" id="KW-0238">DNA-binding</keyword>
<comment type="caution">
    <text evidence="5">The sequence shown here is derived from an EMBL/GenBank/DDBJ whole genome shotgun (WGS) entry which is preliminary data.</text>
</comment>
<dbReference type="CDD" id="cd00090">
    <property type="entry name" value="HTH_ARSR"/>
    <property type="match status" value="1"/>
</dbReference>
<dbReference type="PANTHER" id="PTHR33154">
    <property type="entry name" value="TRANSCRIPTIONAL REGULATOR, ARSR FAMILY"/>
    <property type="match status" value="1"/>
</dbReference>
<dbReference type="InterPro" id="IPR051081">
    <property type="entry name" value="HTH_MetalResp_TranReg"/>
</dbReference>
<evidence type="ECO:0000256" key="3">
    <source>
        <dbReference type="ARBA" id="ARBA00023163"/>
    </source>
</evidence>
<keyword evidence="6" id="KW-1185">Reference proteome</keyword>
<dbReference type="InterPro" id="IPR011991">
    <property type="entry name" value="ArsR-like_HTH"/>
</dbReference>
<dbReference type="NCBIfam" id="NF033788">
    <property type="entry name" value="HTH_metalloreg"/>
    <property type="match status" value="1"/>
</dbReference>
<dbReference type="PRINTS" id="PR00778">
    <property type="entry name" value="HTHARSR"/>
</dbReference>
<dbReference type="SMART" id="SM00418">
    <property type="entry name" value="HTH_ARSR"/>
    <property type="match status" value="1"/>
</dbReference>
<dbReference type="RefSeq" id="WP_209458177.1">
    <property type="nucleotide sequence ID" value="NZ_JAGGKC010000002.1"/>
</dbReference>
<feature type="domain" description="HTH arsR-type" evidence="4">
    <location>
        <begin position="1"/>
        <end position="92"/>
    </location>
</feature>
<evidence type="ECO:0000259" key="4">
    <source>
        <dbReference type="PROSITE" id="PS50987"/>
    </source>
</evidence>
<evidence type="ECO:0000256" key="1">
    <source>
        <dbReference type="ARBA" id="ARBA00023015"/>
    </source>
</evidence>
<evidence type="ECO:0000313" key="5">
    <source>
        <dbReference type="EMBL" id="MBP1917929.1"/>
    </source>
</evidence>
<dbReference type="PROSITE" id="PS50987">
    <property type="entry name" value="HTH_ARSR_2"/>
    <property type="match status" value="1"/>
</dbReference>